<sequence length="119" mass="13903">MEYDNKSQSLEIVYRMFSDDLEEALTGHSQQSVDILNPNEKKKVDLLVESYLNEKMTFWVDGEKQAFEFLGSELDNGALWCFMEIKSEQAPEKIEVDNSVMLELFDDQINLVHFNQEDN</sequence>
<proteinExistence type="predicted"/>
<dbReference type="Pfam" id="PF20420">
    <property type="entry name" value="DUF6702"/>
    <property type="match status" value="1"/>
</dbReference>
<dbReference type="EMBL" id="CAXAMM010016662">
    <property type="protein sequence ID" value="CAK9039274.1"/>
    <property type="molecule type" value="Genomic_DNA"/>
</dbReference>
<accession>A0ABP0LL01</accession>
<protein>
    <submittedName>
        <fullName evidence="1">Uncharacterized protein</fullName>
    </submittedName>
</protein>
<organism evidence="1 2">
    <name type="scientific">Durusdinium trenchii</name>
    <dbReference type="NCBI Taxonomy" id="1381693"/>
    <lineage>
        <taxon>Eukaryota</taxon>
        <taxon>Sar</taxon>
        <taxon>Alveolata</taxon>
        <taxon>Dinophyceae</taxon>
        <taxon>Suessiales</taxon>
        <taxon>Symbiodiniaceae</taxon>
        <taxon>Durusdinium</taxon>
    </lineage>
</organism>
<dbReference type="Proteomes" id="UP001642464">
    <property type="component" value="Unassembled WGS sequence"/>
</dbReference>
<feature type="non-terminal residue" evidence="1">
    <location>
        <position position="119"/>
    </location>
</feature>
<comment type="caution">
    <text evidence="1">The sequence shown here is derived from an EMBL/GenBank/DDBJ whole genome shotgun (WGS) entry which is preliminary data.</text>
</comment>
<gene>
    <name evidence="1" type="ORF">SCF082_LOCUS22969</name>
</gene>
<evidence type="ECO:0000313" key="1">
    <source>
        <dbReference type="EMBL" id="CAK9039274.1"/>
    </source>
</evidence>
<dbReference type="InterPro" id="IPR046525">
    <property type="entry name" value="DUF6702"/>
</dbReference>
<keyword evidence="2" id="KW-1185">Reference proteome</keyword>
<reference evidence="1 2" key="1">
    <citation type="submission" date="2024-02" db="EMBL/GenBank/DDBJ databases">
        <authorList>
            <person name="Chen Y."/>
            <person name="Shah S."/>
            <person name="Dougan E. K."/>
            <person name="Thang M."/>
            <person name="Chan C."/>
        </authorList>
    </citation>
    <scope>NUCLEOTIDE SEQUENCE [LARGE SCALE GENOMIC DNA]</scope>
</reference>
<evidence type="ECO:0000313" key="2">
    <source>
        <dbReference type="Proteomes" id="UP001642464"/>
    </source>
</evidence>
<name>A0ABP0LL01_9DINO</name>